<feature type="non-terminal residue" evidence="1">
    <location>
        <position position="1"/>
    </location>
</feature>
<dbReference type="EMBL" id="CAJVQC010174946">
    <property type="protein sequence ID" value="CAG8851222.1"/>
    <property type="molecule type" value="Genomic_DNA"/>
</dbReference>
<gene>
    <name evidence="1" type="ORF">RPERSI_LOCUS36469</name>
</gene>
<reference evidence="1" key="1">
    <citation type="submission" date="2021-06" db="EMBL/GenBank/DDBJ databases">
        <authorList>
            <person name="Kallberg Y."/>
            <person name="Tangrot J."/>
            <person name="Rosling A."/>
        </authorList>
    </citation>
    <scope>NUCLEOTIDE SEQUENCE</scope>
    <source>
        <strain evidence="1">MA461A</strain>
    </source>
</reference>
<dbReference type="Proteomes" id="UP000789920">
    <property type="component" value="Unassembled WGS sequence"/>
</dbReference>
<evidence type="ECO:0000313" key="2">
    <source>
        <dbReference type="Proteomes" id="UP000789920"/>
    </source>
</evidence>
<proteinExistence type="predicted"/>
<accession>A0ACA9SWZ8</accession>
<organism evidence="1 2">
    <name type="scientific">Racocetra persica</name>
    <dbReference type="NCBI Taxonomy" id="160502"/>
    <lineage>
        <taxon>Eukaryota</taxon>
        <taxon>Fungi</taxon>
        <taxon>Fungi incertae sedis</taxon>
        <taxon>Mucoromycota</taxon>
        <taxon>Glomeromycotina</taxon>
        <taxon>Glomeromycetes</taxon>
        <taxon>Diversisporales</taxon>
        <taxon>Gigasporaceae</taxon>
        <taxon>Racocetra</taxon>
    </lineage>
</organism>
<name>A0ACA9SWZ8_9GLOM</name>
<sequence length="57" mass="6553">FSIEMKSTNGKKNININQRCCKICGLIGYNAPTCKDLEESYVFRIEETNYTEDISLN</sequence>
<keyword evidence="2" id="KW-1185">Reference proteome</keyword>
<feature type="non-terminal residue" evidence="1">
    <location>
        <position position="57"/>
    </location>
</feature>
<comment type="caution">
    <text evidence="1">The sequence shown here is derived from an EMBL/GenBank/DDBJ whole genome shotgun (WGS) entry which is preliminary data.</text>
</comment>
<evidence type="ECO:0000313" key="1">
    <source>
        <dbReference type="EMBL" id="CAG8851222.1"/>
    </source>
</evidence>
<protein>
    <submittedName>
        <fullName evidence="1">22858_t:CDS:1</fullName>
    </submittedName>
</protein>